<name>A0ABN9WVB6_9DINO</name>
<organism evidence="1 2">
    <name type="scientific">Prorocentrum cordatum</name>
    <dbReference type="NCBI Taxonomy" id="2364126"/>
    <lineage>
        <taxon>Eukaryota</taxon>
        <taxon>Sar</taxon>
        <taxon>Alveolata</taxon>
        <taxon>Dinophyceae</taxon>
        <taxon>Prorocentrales</taxon>
        <taxon>Prorocentraceae</taxon>
        <taxon>Prorocentrum</taxon>
    </lineage>
</organism>
<evidence type="ECO:0000313" key="2">
    <source>
        <dbReference type="Proteomes" id="UP001189429"/>
    </source>
</evidence>
<evidence type="ECO:0000313" key="1">
    <source>
        <dbReference type="EMBL" id="CAK0890778.1"/>
    </source>
</evidence>
<comment type="caution">
    <text evidence="1">The sequence shown here is derived from an EMBL/GenBank/DDBJ whole genome shotgun (WGS) entry which is preliminary data.</text>
</comment>
<accession>A0ABN9WVB6</accession>
<keyword evidence="2" id="KW-1185">Reference proteome</keyword>
<dbReference type="EMBL" id="CAUYUJ010019392">
    <property type="protein sequence ID" value="CAK0890778.1"/>
    <property type="molecule type" value="Genomic_DNA"/>
</dbReference>
<gene>
    <name evidence="1" type="ORF">PCOR1329_LOCUS70883</name>
</gene>
<dbReference type="Proteomes" id="UP001189429">
    <property type="component" value="Unassembled WGS sequence"/>
</dbReference>
<protein>
    <submittedName>
        <fullName evidence="1">Uncharacterized protein</fullName>
    </submittedName>
</protein>
<sequence>MASAPADQVQSLGQVAHGAEGDGKLTFEEASLMVSGGRLDYHPSKCVKKDRLAFAGDLSIFDLPLLPIANSSAAKLVAFADVASNYEGPVDFDKVHELCARGKFKDLQELLPLKQEPVVLYTMPIFVVRQKPEDSECSAYRILKVVSFEKNRVDSATVLECARGEAHNIDYGKNFRTGSIAFQFMLEKLEGYQIRYFTIKPQHERKQPLEEGERAQGHTFIREHGPRGNNRNQFMEWADAAVNREGSKISGWPASKVETALRNCQKGRTNAKPISRWSLTLKDFSGWFLNGVLRLMIGALHVRGMVWVGKSRVGKSNGSKTLAWVHSARSIQKKGTADEIAFLTAKYMDFFKGEPTTEILPGIFDDGLLQNVSADVLTAILKPQEEDALLWARWGGCAFEQGSRRQAVANPYDRDAEKAALDAATLTRHGLDLLKRIIAPSLGGVRTEEDFNAILARAHVIVVTDLGVHWRAASANLQDGAEFMPWPNPRSPDLFVSEVRDTTSPAIRPLPSDYAEKKAWSIVYMSDVVAGLDVPTIATVHVAPIFGDGPARVVSAVGNVSGFDPGAASAPPEGRGRLGVFPAASRVVPGGGRVRLRRRNGRTARRQLARRQLRAAQHRWALRRAHQGGPGRAARDFQEPRQGAPRCVRGLVLASASEEGEGAHDGLRCSVVARGCR</sequence>
<proteinExistence type="predicted"/>
<reference evidence="1" key="1">
    <citation type="submission" date="2023-10" db="EMBL/GenBank/DDBJ databases">
        <authorList>
            <person name="Chen Y."/>
            <person name="Shah S."/>
            <person name="Dougan E. K."/>
            <person name="Thang M."/>
            <person name="Chan C."/>
        </authorList>
    </citation>
    <scope>NUCLEOTIDE SEQUENCE [LARGE SCALE GENOMIC DNA]</scope>
</reference>